<organism evidence="2 3">
    <name type="scientific">Ephemerocybe angulata</name>
    <dbReference type="NCBI Taxonomy" id="980116"/>
    <lineage>
        <taxon>Eukaryota</taxon>
        <taxon>Fungi</taxon>
        <taxon>Dikarya</taxon>
        <taxon>Basidiomycota</taxon>
        <taxon>Agaricomycotina</taxon>
        <taxon>Agaricomycetes</taxon>
        <taxon>Agaricomycetidae</taxon>
        <taxon>Agaricales</taxon>
        <taxon>Agaricineae</taxon>
        <taxon>Psathyrellaceae</taxon>
        <taxon>Ephemerocybe</taxon>
    </lineage>
</organism>
<dbReference type="Proteomes" id="UP000521943">
    <property type="component" value="Unassembled WGS sequence"/>
</dbReference>
<dbReference type="EMBL" id="JACGCI010000064">
    <property type="protein sequence ID" value="KAF6749228.1"/>
    <property type="molecule type" value="Genomic_DNA"/>
</dbReference>
<protein>
    <submittedName>
        <fullName evidence="2">Uncharacterized protein</fullName>
    </submittedName>
</protein>
<reference evidence="2 3" key="1">
    <citation type="submission" date="2020-07" db="EMBL/GenBank/DDBJ databases">
        <title>Comparative genomics of pyrophilous fungi reveals a link between fire events and developmental genes.</title>
        <authorList>
            <consortium name="DOE Joint Genome Institute"/>
            <person name="Steindorff A.S."/>
            <person name="Carver A."/>
            <person name="Calhoun S."/>
            <person name="Stillman K."/>
            <person name="Liu H."/>
            <person name="Lipzen A."/>
            <person name="Pangilinan J."/>
            <person name="Labutti K."/>
            <person name="Bruns T.D."/>
            <person name="Grigoriev I.V."/>
        </authorList>
    </citation>
    <scope>NUCLEOTIDE SEQUENCE [LARGE SCALE GENOMIC DNA]</scope>
    <source>
        <strain evidence="2 3">CBS 144469</strain>
    </source>
</reference>
<dbReference type="AlphaFoldDB" id="A0A8H6HN43"/>
<proteinExistence type="predicted"/>
<dbReference type="OrthoDB" id="3120175at2759"/>
<evidence type="ECO:0000313" key="2">
    <source>
        <dbReference type="EMBL" id="KAF6749232.1"/>
    </source>
</evidence>
<comment type="caution">
    <text evidence="2">The sequence shown here is derived from an EMBL/GenBank/DDBJ whole genome shotgun (WGS) entry which is preliminary data.</text>
</comment>
<accession>A0A8H6HN43</accession>
<evidence type="ECO:0000313" key="3">
    <source>
        <dbReference type="Proteomes" id="UP000521943"/>
    </source>
</evidence>
<sequence>MRSQSVAPHFLLYPINLSPHFQDTFDCYNTLNQVPDAPAHTIEGPDIILTPISGIRYVVSTPTSLTTTYQCTPAPTSPLVTSPSRPPKPVLRKEIHCVEAIQAHHDVPLHHVYPPIISSAPAPRPRSPKIDTLSEDAIRTCHDVLPDLEYPPILRRTTWPCGFTTPFPGNRYVVSRPVTVHDVDHSAIAQCAHGWDVIPKSQGLARPLVDVGRQRHAT</sequence>
<name>A0A8H6HN43_9AGAR</name>
<evidence type="ECO:0000313" key="1">
    <source>
        <dbReference type="EMBL" id="KAF6749228.1"/>
    </source>
</evidence>
<keyword evidence="3" id="KW-1185">Reference proteome</keyword>
<dbReference type="EMBL" id="JACGCI010000064">
    <property type="protein sequence ID" value="KAF6749232.1"/>
    <property type="molecule type" value="Genomic_DNA"/>
</dbReference>
<gene>
    <name evidence="1" type="ORF">DFP72DRAFT_1073355</name>
    <name evidence="2" type="ORF">DFP72DRAFT_1073357</name>
</gene>